<dbReference type="OrthoDB" id="9990906at2759"/>
<dbReference type="Proteomes" id="UP000275408">
    <property type="component" value="Unassembled WGS sequence"/>
</dbReference>
<dbReference type="GO" id="GO:0005886">
    <property type="term" value="C:plasma membrane"/>
    <property type="evidence" value="ECO:0007669"/>
    <property type="project" value="TreeGrafter"/>
</dbReference>
<evidence type="ECO:0000256" key="2">
    <source>
        <dbReference type="ARBA" id="ARBA00022692"/>
    </source>
</evidence>
<reference evidence="11 12" key="1">
    <citation type="journal article" date="2018" name="Sci. Rep.">
        <title>Comparative analysis of the Pocillopora damicornis genome highlights role of immune system in coral evolution.</title>
        <authorList>
            <person name="Cunning R."/>
            <person name="Bay R.A."/>
            <person name="Gillette P."/>
            <person name="Baker A.C."/>
            <person name="Traylor-Knowles N."/>
        </authorList>
    </citation>
    <scope>NUCLEOTIDE SEQUENCE [LARGE SCALE GENOMIC DNA]</scope>
    <source>
        <strain evidence="11">RSMAS</strain>
        <tissue evidence="11">Whole animal</tissue>
    </source>
</reference>
<feature type="transmembrane region" description="Helical" evidence="9">
    <location>
        <begin position="104"/>
        <end position="126"/>
    </location>
</feature>
<feature type="transmembrane region" description="Helical" evidence="9">
    <location>
        <begin position="277"/>
        <end position="300"/>
    </location>
</feature>
<gene>
    <name evidence="11" type="ORF">pdam_00000370</name>
</gene>
<feature type="compositionally biased region" description="Low complexity" evidence="8">
    <location>
        <begin position="327"/>
        <end position="339"/>
    </location>
</feature>
<keyword evidence="5 9" id="KW-0472">Membrane</keyword>
<feature type="transmembrane region" description="Helical" evidence="9">
    <location>
        <begin position="147"/>
        <end position="167"/>
    </location>
</feature>
<keyword evidence="3 9" id="KW-1133">Transmembrane helix</keyword>
<evidence type="ECO:0000256" key="8">
    <source>
        <dbReference type="SAM" id="MobiDB-lite"/>
    </source>
</evidence>
<dbReference type="PANTHER" id="PTHR45695:SF9">
    <property type="entry name" value="LEUCOKININ RECEPTOR"/>
    <property type="match status" value="1"/>
</dbReference>
<dbReference type="CDD" id="cd00637">
    <property type="entry name" value="7tm_classA_rhodopsin-like"/>
    <property type="match status" value="1"/>
</dbReference>
<feature type="transmembrane region" description="Helical" evidence="9">
    <location>
        <begin position="192"/>
        <end position="212"/>
    </location>
</feature>
<dbReference type="OMA" id="HICGICL"/>
<evidence type="ECO:0000256" key="9">
    <source>
        <dbReference type="SAM" id="Phobius"/>
    </source>
</evidence>
<keyword evidence="12" id="KW-1185">Reference proteome</keyword>
<dbReference type="STRING" id="46731.A0A3M6UJI0"/>
<keyword evidence="6" id="KW-0675">Receptor</keyword>
<dbReference type="PANTHER" id="PTHR45695">
    <property type="entry name" value="LEUCOKININ RECEPTOR-RELATED"/>
    <property type="match status" value="1"/>
</dbReference>
<accession>A0A3M6UJI0</accession>
<dbReference type="InterPro" id="IPR000276">
    <property type="entry name" value="GPCR_Rhodpsn"/>
</dbReference>
<evidence type="ECO:0000256" key="1">
    <source>
        <dbReference type="ARBA" id="ARBA00004141"/>
    </source>
</evidence>
<dbReference type="Gene3D" id="1.20.1070.10">
    <property type="entry name" value="Rhodopsin 7-helix transmembrane proteins"/>
    <property type="match status" value="1"/>
</dbReference>
<organism evidence="11 12">
    <name type="scientific">Pocillopora damicornis</name>
    <name type="common">Cauliflower coral</name>
    <name type="synonym">Millepora damicornis</name>
    <dbReference type="NCBI Taxonomy" id="46731"/>
    <lineage>
        <taxon>Eukaryota</taxon>
        <taxon>Metazoa</taxon>
        <taxon>Cnidaria</taxon>
        <taxon>Anthozoa</taxon>
        <taxon>Hexacorallia</taxon>
        <taxon>Scleractinia</taxon>
        <taxon>Astrocoeniina</taxon>
        <taxon>Pocilloporidae</taxon>
        <taxon>Pocillopora</taxon>
    </lineage>
</organism>
<dbReference type="InterPro" id="IPR017452">
    <property type="entry name" value="GPCR_Rhodpsn_7TM"/>
</dbReference>
<dbReference type="PROSITE" id="PS50262">
    <property type="entry name" value="G_PROTEIN_RECEP_F1_2"/>
    <property type="match status" value="1"/>
</dbReference>
<evidence type="ECO:0000313" key="12">
    <source>
        <dbReference type="Proteomes" id="UP000275408"/>
    </source>
</evidence>
<dbReference type="AlphaFoldDB" id="A0A3M6UJI0"/>
<feature type="transmembrane region" description="Helical" evidence="9">
    <location>
        <begin position="247"/>
        <end position="271"/>
    </location>
</feature>
<protein>
    <recommendedName>
        <fullName evidence="10">G-protein coupled receptors family 1 profile domain-containing protein</fullName>
    </recommendedName>
</protein>
<dbReference type="GO" id="GO:0004930">
    <property type="term" value="F:G protein-coupled receptor activity"/>
    <property type="evidence" value="ECO:0007669"/>
    <property type="project" value="UniProtKB-KW"/>
</dbReference>
<name>A0A3M6UJI0_POCDA</name>
<keyword evidence="4" id="KW-0297">G-protein coupled receptor</keyword>
<dbReference type="Pfam" id="PF00001">
    <property type="entry name" value="7tm_1"/>
    <property type="match status" value="1"/>
</dbReference>
<feature type="domain" description="G-protein coupled receptors family 1 profile" evidence="10">
    <location>
        <begin position="45"/>
        <end position="297"/>
    </location>
</feature>
<feature type="transmembrane region" description="Helical" evidence="9">
    <location>
        <begin position="29"/>
        <end position="51"/>
    </location>
</feature>
<evidence type="ECO:0000256" key="7">
    <source>
        <dbReference type="ARBA" id="ARBA00023224"/>
    </source>
</evidence>
<feature type="transmembrane region" description="Helical" evidence="9">
    <location>
        <begin position="63"/>
        <end position="84"/>
    </location>
</feature>
<keyword evidence="2 9" id="KW-0812">Transmembrane</keyword>
<feature type="region of interest" description="Disordered" evidence="8">
    <location>
        <begin position="320"/>
        <end position="339"/>
    </location>
</feature>
<evidence type="ECO:0000256" key="4">
    <source>
        <dbReference type="ARBA" id="ARBA00023040"/>
    </source>
</evidence>
<evidence type="ECO:0000313" key="11">
    <source>
        <dbReference type="EMBL" id="RMX53797.1"/>
    </source>
</evidence>
<evidence type="ECO:0000256" key="3">
    <source>
        <dbReference type="ARBA" id="ARBA00022989"/>
    </source>
</evidence>
<sequence length="355" mass="40502">MNSLNSTLANEDNSTTIEEIEKMSPLMMNIFYCLYATIFTLAFVGNIFALITCYKTYKVTTSVLLCFIASLALADLMFTLLSIFDLIAFIGHGDWFGGDPVCKIQSFLIESCYTVSILTLVAISYERLKAVSSPVLARAQSTDNRSLILKIIWVIGIVSCTPLLYAYSVKRDEKSGPSLCLNDYMGDDGRQIYYAIQAVLLFLLPLGFMIWAHFRIFQHLSNHARTRVSLRTDSRDRLQQKKVTKMLAIVTLVFFICYGPFMIIRTLRYFYVYNGDAVWRLSQIMIFGQAAVNPIIYCFCSKQFRFSYKDLIHCRGFRKTDTRKPRSSSTKSTSSVRSQKISGMNEFRVGQVNHV</sequence>
<evidence type="ECO:0000256" key="6">
    <source>
        <dbReference type="ARBA" id="ARBA00023170"/>
    </source>
</evidence>
<dbReference type="SUPFAM" id="SSF81321">
    <property type="entry name" value="Family A G protein-coupled receptor-like"/>
    <property type="match status" value="1"/>
</dbReference>
<evidence type="ECO:0000259" key="10">
    <source>
        <dbReference type="PROSITE" id="PS50262"/>
    </source>
</evidence>
<dbReference type="PRINTS" id="PR00237">
    <property type="entry name" value="GPCRRHODOPSN"/>
</dbReference>
<evidence type="ECO:0000256" key="5">
    <source>
        <dbReference type="ARBA" id="ARBA00023136"/>
    </source>
</evidence>
<dbReference type="EMBL" id="RCHS01001413">
    <property type="protein sequence ID" value="RMX53797.1"/>
    <property type="molecule type" value="Genomic_DNA"/>
</dbReference>
<comment type="subcellular location">
    <subcellularLocation>
        <location evidence="1">Membrane</location>
        <topology evidence="1">Multi-pass membrane protein</topology>
    </subcellularLocation>
</comment>
<comment type="caution">
    <text evidence="11">The sequence shown here is derived from an EMBL/GenBank/DDBJ whole genome shotgun (WGS) entry which is preliminary data.</text>
</comment>
<keyword evidence="7" id="KW-0807">Transducer</keyword>
<proteinExistence type="predicted"/>